<protein>
    <submittedName>
        <fullName evidence="1">Uncharacterized protein</fullName>
    </submittedName>
</protein>
<dbReference type="Proteomes" id="UP000308600">
    <property type="component" value="Unassembled WGS sequence"/>
</dbReference>
<proteinExistence type="predicted"/>
<gene>
    <name evidence="1" type="ORF">BDN72DRAFT_894177</name>
</gene>
<sequence length="459" mass="52031">MKADGKNFKKNNEEKMKKWFLRALGSLKGLRCVSWTLNDSDPQWIRDGIVQCLANLPTLEEFNIKWNSEISGNIRLDRISNLKKLSIEGTTQAFRGSLLEQAASIISSSPNLTSLAVNIGDFDVAEDDALTFNSVFNMLPSSLPPLRLTEVISRYCPLHLDEVALQHLKGLRSLTLEGHPDEEPDDVDGNEGENWQMENTSDAEEDEDGEDGEGRGSSPHRPNLEPKPVLVEKIQDQRPKSTAFWDKLRLSDIQLEKLHLEDVDHAALGYLASYSGLRALHFPDIDASRGAIVNHLATTFFTAVLPKHVETLEEVTLVSSYVSVWSFSAQNLNLFSQCKKLRTLHVPWEPDAADSIKTLYSILDLPKTFPCLQSLTISFAYPRNIREANGGNPWHRRRTDYFRKVKEFFPRYEKVDNTKNLYVVEAGGLRFKLRPCEDSKGYRYQFAPSKTRKKGFLGD</sequence>
<name>A0ACD3B677_9AGAR</name>
<dbReference type="EMBL" id="ML208278">
    <property type="protein sequence ID" value="TFK73124.1"/>
    <property type="molecule type" value="Genomic_DNA"/>
</dbReference>
<accession>A0ACD3B677</accession>
<reference evidence="1 2" key="1">
    <citation type="journal article" date="2019" name="Nat. Ecol. Evol.">
        <title>Megaphylogeny resolves global patterns of mushroom evolution.</title>
        <authorList>
            <person name="Varga T."/>
            <person name="Krizsan K."/>
            <person name="Foldi C."/>
            <person name="Dima B."/>
            <person name="Sanchez-Garcia M."/>
            <person name="Sanchez-Ramirez S."/>
            <person name="Szollosi G.J."/>
            <person name="Szarkandi J.G."/>
            <person name="Papp V."/>
            <person name="Albert L."/>
            <person name="Andreopoulos W."/>
            <person name="Angelini C."/>
            <person name="Antonin V."/>
            <person name="Barry K.W."/>
            <person name="Bougher N.L."/>
            <person name="Buchanan P."/>
            <person name="Buyck B."/>
            <person name="Bense V."/>
            <person name="Catcheside P."/>
            <person name="Chovatia M."/>
            <person name="Cooper J."/>
            <person name="Damon W."/>
            <person name="Desjardin D."/>
            <person name="Finy P."/>
            <person name="Geml J."/>
            <person name="Haridas S."/>
            <person name="Hughes K."/>
            <person name="Justo A."/>
            <person name="Karasinski D."/>
            <person name="Kautmanova I."/>
            <person name="Kiss B."/>
            <person name="Kocsube S."/>
            <person name="Kotiranta H."/>
            <person name="LaButti K.M."/>
            <person name="Lechner B.E."/>
            <person name="Liimatainen K."/>
            <person name="Lipzen A."/>
            <person name="Lukacs Z."/>
            <person name="Mihaltcheva S."/>
            <person name="Morgado L.N."/>
            <person name="Niskanen T."/>
            <person name="Noordeloos M.E."/>
            <person name="Ohm R.A."/>
            <person name="Ortiz-Santana B."/>
            <person name="Ovrebo C."/>
            <person name="Racz N."/>
            <person name="Riley R."/>
            <person name="Savchenko A."/>
            <person name="Shiryaev A."/>
            <person name="Soop K."/>
            <person name="Spirin V."/>
            <person name="Szebenyi C."/>
            <person name="Tomsovsky M."/>
            <person name="Tulloss R.E."/>
            <person name="Uehling J."/>
            <person name="Grigoriev I.V."/>
            <person name="Vagvolgyi C."/>
            <person name="Papp T."/>
            <person name="Martin F.M."/>
            <person name="Miettinen O."/>
            <person name="Hibbett D.S."/>
            <person name="Nagy L.G."/>
        </authorList>
    </citation>
    <scope>NUCLEOTIDE SEQUENCE [LARGE SCALE GENOMIC DNA]</scope>
    <source>
        <strain evidence="1 2">NL-1719</strain>
    </source>
</reference>
<organism evidence="1 2">
    <name type="scientific">Pluteus cervinus</name>
    <dbReference type="NCBI Taxonomy" id="181527"/>
    <lineage>
        <taxon>Eukaryota</taxon>
        <taxon>Fungi</taxon>
        <taxon>Dikarya</taxon>
        <taxon>Basidiomycota</taxon>
        <taxon>Agaricomycotina</taxon>
        <taxon>Agaricomycetes</taxon>
        <taxon>Agaricomycetidae</taxon>
        <taxon>Agaricales</taxon>
        <taxon>Pluteineae</taxon>
        <taxon>Pluteaceae</taxon>
        <taxon>Pluteus</taxon>
    </lineage>
</organism>
<keyword evidence="2" id="KW-1185">Reference proteome</keyword>
<evidence type="ECO:0000313" key="1">
    <source>
        <dbReference type="EMBL" id="TFK73124.1"/>
    </source>
</evidence>
<evidence type="ECO:0000313" key="2">
    <source>
        <dbReference type="Proteomes" id="UP000308600"/>
    </source>
</evidence>